<sequence>MNVVEPIADAVTGGLAARAVEPRTGLDESGHTTERACLNCGTPLAGDYCHACGQHAHVHRSLGAFGHDLLHGVFHFEGKIWRTLPMLAWRPGELTRRYIDGQRASFVSPIALFLFGVFLMFAVVSQLPSNSLIDTSQLQAGLENGVKESEAKLRDLATQRTRAVAAGDQAAIARIDRTIASQNEDIALARDIAKDGTAGALTHASDDAPTSVAALNDAYLKAKKNPELLFFKLKSNGYKYSWALIPLSLPLMWLLFPFSRRWRLYDHTVFVTYSLCFMTLLVVTGSLYRLTGLPGVGLLTLIPPVHMYRQLRGAYSLSSLSALWRAAVLSVGSFSIVILFGIGLVLLGLFD</sequence>
<keyword evidence="1" id="KW-0472">Membrane</keyword>
<keyword evidence="1" id="KW-0812">Transmembrane</keyword>
<proteinExistence type="predicted"/>
<dbReference type="EMBL" id="JAATJC010000001">
    <property type="protein sequence ID" value="NJC05217.1"/>
    <property type="molecule type" value="Genomic_DNA"/>
</dbReference>
<organism evidence="2 3">
    <name type="scientific">Sphingomonas kaistensis</name>
    <dbReference type="NCBI Taxonomy" id="298708"/>
    <lineage>
        <taxon>Bacteria</taxon>
        <taxon>Pseudomonadati</taxon>
        <taxon>Pseudomonadota</taxon>
        <taxon>Alphaproteobacteria</taxon>
        <taxon>Sphingomonadales</taxon>
        <taxon>Sphingomonadaceae</taxon>
        <taxon>Sphingomonas</taxon>
    </lineage>
</organism>
<dbReference type="RefSeq" id="WP_168067935.1">
    <property type="nucleotide sequence ID" value="NZ_JAATJC010000001.1"/>
</dbReference>
<feature type="transmembrane region" description="Helical" evidence="1">
    <location>
        <begin position="240"/>
        <end position="258"/>
    </location>
</feature>
<evidence type="ECO:0000313" key="2">
    <source>
        <dbReference type="EMBL" id="NJC05217.1"/>
    </source>
</evidence>
<reference evidence="2 3" key="1">
    <citation type="submission" date="2020-03" db="EMBL/GenBank/DDBJ databases">
        <title>Genomic Encyclopedia of Type Strains, Phase IV (KMG-IV): sequencing the most valuable type-strain genomes for metagenomic binning, comparative biology and taxonomic classification.</title>
        <authorList>
            <person name="Goeker M."/>
        </authorList>
    </citation>
    <scope>NUCLEOTIDE SEQUENCE [LARGE SCALE GENOMIC DNA]</scope>
    <source>
        <strain evidence="2 3">DSM 16846</strain>
    </source>
</reference>
<comment type="caution">
    <text evidence="2">The sequence shown here is derived from an EMBL/GenBank/DDBJ whole genome shotgun (WGS) entry which is preliminary data.</text>
</comment>
<dbReference type="Proteomes" id="UP000558192">
    <property type="component" value="Unassembled WGS sequence"/>
</dbReference>
<name>A0A7X5Y502_9SPHN</name>
<keyword evidence="1" id="KW-1133">Transmembrane helix</keyword>
<evidence type="ECO:0008006" key="4">
    <source>
        <dbReference type="Google" id="ProtNLM"/>
    </source>
</evidence>
<evidence type="ECO:0000313" key="3">
    <source>
        <dbReference type="Proteomes" id="UP000558192"/>
    </source>
</evidence>
<accession>A0A7X5Y502</accession>
<gene>
    <name evidence="2" type="ORF">GGQ97_001010</name>
</gene>
<feature type="transmembrane region" description="Helical" evidence="1">
    <location>
        <begin position="106"/>
        <end position="124"/>
    </location>
</feature>
<evidence type="ECO:0000256" key="1">
    <source>
        <dbReference type="SAM" id="Phobius"/>
    </source>
</evidence>
<keyword evidence="3" id="KW-1185">Reference proteome</keyword>
<feature type="transmembrane region" description="Helical" evidence="1">
    <location>
        <begin position="322"/>
        <end position="350"/>
    </location>
</feature>
<dbReference type="Pfam" id="PF12412">
    <property type="entry name" value="DUF3667"/>
    <property type="match status" value="1"/>
</dbReference>
<feature type="transmembrane region" description="Helical" evidence="1">
    <location>
        <begin position="270"/>
        <end position="290"/>
    </location>
</feature>
<dbReference type="InterPro" id="IPR022134">
    <property type="entry name" value="DUF3667"/>
</dbReference>
<protein>
    <recommendedName>
        <fullName evidence="4">DUF3667 domain-containing protein</fullName>
    </recommendedName>
</protein>
<dbReference type="AlphaFoldDB" id="A0A7X5Y502"/>